<protein>
    <submittedName>
        <fullName evidence="3">Uncharacterized protein</fullName>
    </submittedName>
</protein>
<dbReference type="InParanoid" id="T0RB08"/>
<feature type="compositionally biased region" description="Low complexity" evidence="1">
    <location>
        <begin position="204"/>
        <end position="223"/>
    </location>
</feature>
<reference evidence="3 4" key="1">
    <citation type="submission" date="2012-04" db="EMBL/GenBank/DDBJ databases">
        <title>The Genome Sequence of Saprolegnia declina VS20.</title>
        <authorList>
            <consortium name="The Broad Institute Genome Sequencing Platform"/>
            <person name="Russ C."/>
            <person name="Nusbaum C."/>
            <person name="Tyler B."/>
            <person name="van West P."/>
            <person name="Dieguez-Uribeondo J."/>
            <person name="de Bruijn I."/>
            <person name="Tripathy S."/>
            <person name="Jiang R."/>
            <person name="Young S.K."/>
            <person name="Zeng Q."/>
            <person name="Gargeya S."/>
            <person name="Fitzgerald M."/>
            <person name="Haas B."/>
            <person name="Abouelleil A."/>
            <person name="Alvarado L."/>
            <person name="Arachchi H.M."/>
            <person name="Berlin A."/>
            <person name="Chapman S.B."/>
            <person name="Goldberg J."/>
            <person name="Griggs A."/>
            <person name="Gujja S."/>
            <person name="Hansen M."/>
            <person name="Howarth C."/>
            <person name="Imamovic A."/>
            <person name="Larimer J."/>
            <person name="McCowen C."/>
            <person name="Montmayeur A."/>
            <person name="Murphy C."/>
            <person name="Neiman D."/>
            <person name="Pearson M."/>
            <person name="Priest M."/>
            <person name="Roberts A."/>
            <person name="Saif S."/>
            <person name="Shea T."/>
            <person name="Sisk P."/>
            <person name="Sykes S."/>
            <person name="Wortman J."/>
            <person name="Nusbaum C."/>
            <person name="Birren B."/>
        </authorList>
    </citation>
    <scope>NUCLEOTIDE SEQUENCE [LARGE SCALE GENOMIC DNA]</scope>
    <source>
        <strain evidence="3 4">VS20</strain>
    </source>
</reference>
<evidence type="ECO:0000256" key="2">
    <source>
        <dbReference type="SAM" id="SignalP"/>
    </source>
</evidence>
<feature type="region of interest" description="Disordered" evidence="1">
    <location>
        <begin position="149"/>
        <end position="223"/>
    </location>
</feature>
<dbReference type="AlphaFoldDB" id="T0RB08"/>
<dbReference type="EMBL" id="JH767184">
    <property type="protein sequence ID" value="EQC29368.1"/>
    <property type="molecule type" value="Genomic_DNA"/>
</dbReference>
<feature type="region of interest" description="Disordered" evidence="1">
    <location>
        <begin position="49"/>
        <end position="137"/>
    </location>
</feature>
<keyword evidence="4" id="KW-1185">Reference proteome</keyword>
<evidence type="ECO:0000256" key="1">
    <source>
        <dbReference type="SAM" id="MobiDB-lite"/>
    </source>
</evidence>
<evidence type="ECO:0000313" key="4">
    <source>
        <dbReference type="Proteomes" id="UP000030762"/>
    </source>
</evidence>
<evidence type="ECO:0000313" key="3">
    <source>
        <dbReference type="EMBL" id="EQC29368.1"/>
    </source>
</evidence>
<dbReference type="RefSeq" id="XP_008617135.1">
    <property type="nucleotide sequence ID" value="XM_008618913.1"/>
</dbReference>
<keyword evidence="2" id="KW-0732">Signal</keyword>
<dbReference type="OrthoDB" id="10536357at2759"/>
<gene>
    <name evidence="3" type="ORF">SDRG_12832</name>
</gene>
<dbReference type="VEuPathDB" id="FungiDB:SDRG_12832"/>
<name>T0RB08_SAPDV</name>
<dbReference type="STRING" id="1156394.T0RB08"/>
<sequence>MRYYSLCALLASIVVGGALGQGFPGLPGFNLGVNTTKLSSEIIRVARPTPAPASISPPPAVAPRATPAFEAARSPPSSAAAAKPTPAQATAPTSFAPTPQSRFEAMQAPSASSSEASSGLSDGSSGSSSSSQSGAALVPMAAPNAEIVVGSNASNTTTSRPWLGKLMPTTVPGSPARPRATVAPPQMKESVPRPAPTTRLTAMQSARQPPAAESARAPAPVPAKAVANDDLEFPWKRLDLALAD</sequence>
<feature type="chain" id="PRO_5004571148" evidence="2">
    <location>
        <begin position="21"/>
        <end position="244"/>
    </location>
</feature>
<dbReference type="Proteomes" id="UP000030762">
    <property type="component" value="Unassembled WGS sequence"/>
</dbReference>
<proteinExistence type="predicted"/>
<accession>T0RB08</accession>
<dbReference type="GeneID" id="19953559"/>
<feature type="compositionally biased region" description="Low complexity" evidence="1">
    <location>
        <begin position="110"/>
        <end position="136"/>
    </location>
</feature>
<feature type="compositionally biased region" description="Pro residues" evidence="1">
    <location>
        <begin position="49"/>
        <end position="61"/>
    </location>
</feature>
<organism evidence="3 4">
    <name type="scientific">Saprolegnia diclina (strain VS20)</name>
    <dbReference type="NCBI Taxonomy" id="1156394"/>
    <lineage>
        <taxon>Eukaryota</taxon>
        <taxon>Sar</taxon>
        <taxon>Stramenopiles</taxon>
        <taxon>Oomycota</taxon>
        <taxon>Saprolegniomycetes</taxon>
        <taxon>Saprolegniales</taxon>
        <taxon>Saprolegniaceae</taxon>
        <taxon>Saprolegnia</taxon>
    </lineage>
</organism>
<feature type="compositionally biased region" description="Polar residues" evidence="1">
    <location>
        <begin position="151"/>
        <end position="160"/>
    </location>
</feature>
<feature type="signal peptide" evidence="2">
    <location>
        <begin position="1"/>
        <end position="20"/>
    </location>
</feature>
<feature type="compositionally biased region" description="Low complexity" evidence="1">
    <location>
        <begin position="62"/>
        <end position="99"/>
    </location>
</feature>